<dbReference type="EMBL" id="CM055107">
    <property type="protein sequence ID" value="KAJ7526317.1"/>
    <property type="molecule type" value="Genomic_DNA"/>
</dbReference>
<gene>
    <name evidence="1" type="ORF">O6H91_16G001700</name>
</gene>
<organism evidence="1 2">
    <name type="scientific">Diphasiastrum complanatum</name>
    <name type="common">Issler's clubmoss</name>
    <name type="synonym">Lycopodium complanatum</name>
    <dbReference type="NCBI Taxonomy" id="34168"/>
    <lineage>
        <taxon>Eukaryota</taxon>
        <taxon>Viridiplantae</taxon>
        <taxon>Streptophyta</taxon>
        <taxon>Embryophyta</taxon>
        <taxon>Tracheophyta</taxon>
        <taxon>Lycopodiopsida</taxon>
        <taxon>Lycopodiales</taxon>
        <taxon>Lycopodiaceae</taxon>
        <taxon>Lycopodioideae</taxon>
        <taxon>Diphasiastrum</taxon>
    </lineage>
</organism>
<evidence type="ECO:0000313" key="2">
    <source>
        <dbReference type="Proteomes" id="UP001162992"/>
    </source>
</evidence>
<reference evidence="2" key="1">
    <citation type="journal article" date="2024" name="Proc. Natl. Acad. Sci. U.S.A.">
        <title>Extraordinary preservation of gene collinearity over three hundred million years revealed in homosporous lycophytes.</title>
        <authorList>
            <person name="Li C."/>
            <person name="Wickell D."/>
            <person name="Kuo L.Y."/>
            <person name="Chen X."/>
            <person name="Nie B."/>
            <person name="Liao X."/>
            <person name="Peng D."/>
            <person name="Ji J."/>
            <person name="Jenkins J."/>
            <person name="Williams M."/>
            <person name="Shu S."/>
            <person name="Plott C."/>
            <person name="Barry K."/>
            <person name="Rajasekar S."/>
            <person name="Grimwood J."/>
            <person name="Han X."/>
            <person name="Sun S."/>
            <person name="Hou Z."/>
            <person name="He W."/>
            <person name="Dai G."/>
            <person name="Sun C."/>
            <person name="Schmutz J."/>
            <person name="Leebens-Mack J.H."/>
            <person name="Li F.W."/>
            <person name="Wang L."/>
        </authorList>
    </citation>
    <scope>NUCLEOTIDE SEQUENCE [LARGE SCALE GENOMIC DNA]</scope>
    <source>
        <strain evidence="2">cv. PW_Plant_1</strain>
    </source>
</reference>
<dbReference type="Proteomes" id="UP001162992">
    <property type="component" value="Chromosome 16"/>
</dbReference>
<evidence type="ECO:0000313" key="1">
    <source>
        <dbReference type="EMBL" id="KAJ7526317.1"/>
    </source>
</evidence>
<proteinExistence type="predicted"/>
<sequence length="411" mass="44386">MVFITPKVNLRMLLVNRLAWISLTCYNNKSRMRSGNPKLLIGVLSLIFVFQLLCPCVKAHGGSSGGSDTNTTADLSSSGGVHLNLRATGLVVVKVWCLIIVFVATFFAGVSPYYYRWSNSFLVLGTQFAGGVFLATALIHFLSDADGTFKNHTNNPYPFAFMLATFGYLLTMFGDCVISWIYTRNEVENFPNSSQDMLDPETGSKNFGIKNEGGVVKPENASCCGETLEACKCEESVAETLEVKNVLTATTVKSASLGDALLLIVALCFHSIFEGIAIGVAKSQHDAWRNLWTVCLHKIFAAVAMGIALLRILPNRPLLSCASYSFSFAISTPIGIAIGIVIDSTSQGAVADWIYAISMGIACGVFIYVAINHLLAKGYIPPCQTAVDTPFFKFMAVTLGAAVISVVLIWD</sequence>
<accession>A0ACC2B969</accession>
<name>A0ACC2B969_DIPCM</name>
<protein>
    <submittedName>
        <fullName evidence="1">Uncharacterized protein</fullName>
    </submittedName>
</protein>
<keyword evidence="2" id="KW-1185">Reference proteome</keyword>
<comment type="caution">
    <text evidence="1">The sequence shown here is derived from an EMBL/GenBank/DDBJ whole genome shotgun (WGS) entry which is preliminary data.</text>
</comment>